<name>A0A931B2Y8_9ACTN</name>
<evidence type="ECO:0000313" key="2">
    <source>
        <dbReference type="EMBL" id="MBF9067028.1"/>
    </source>
</evidence>
<dbReference type="PANTHER" id="PTHR42305">
    <property type="entry name" value="MEMBRANE PROTEIN RV1733C-RELATED"/>
    <property type="match status" value="1"/>
</dbReference>
<protein>
    <recommendedName>
        <fullName evidence="4">Transmembrane protein</fullName>
    </recommendedName>
</protein>
<evidence type="ECO:0008006" key="4">
    <source>
        <dbReference type="Google" id="ProtNLM"/>
    </source>
</evidence>
<keyword evidence="3" id="KW-1185">Reference proteome</keyword>
<feature type="transmembrane region" description="Helical" evidence="1">
    <location>
        <begin position="62"/>
        <end position="80"/>
    </location>
</feature>
<proteinExistence type="predicted"/>
<gene>
    <name evidence="2" type="ORF">I2501_03110</name>
</gene>
<evidence type="ECO:0000256" key="1">
    <source>
        <dbReference type="SAM" id="Phobius"/>
    </source>
</evidence>
<dbReference type="AlphaFoldDB" id="A0A931B2Y8"/>
<keyword evidence="1" id="KW-0472">Membrane</keyword>
<dbReference type="InterPro" id="IPR039708">
    <property type="entry name" value="MT1774/Rv1733c-like"/>
</dbReference>
<comment type="caution">
    <text evidence="2">The sequence shown here is derived from an EMBL/GenBank/DDBJ whole genome shotgun (WGS) entry which is preliminary data.</text>
</comment>
<dbReference type="Proteomes" id="UP000657385">
    <property type="component" value="Unassembled WGS sequence"/>
</dbReference>
<organism evidence="2 3">
    <name type="scientific">Streptacidiphilus fuscans</name>
    <dbReference type="NCBI Taxonomy" id="2789292"/>
    <lineage>
        <taxon>Bacteria</taxon>
        <taxon>Bacillati</taxon>
        <taxon>Actinomycetota</taxon>
        <taxon>Actinomycetes</taxon>
        <taxon>Kitasatosporales</taxon>
        <taxon>Streptomycetaceae</taxon>
        <taxon>Streptacidiphilus</taxon>
    </lineage>
</organism>
<evidence type="ECO:0000313" key="3">
    <source>
        <dbReference type="Proteomes" id="UP000657385"/>
    </source>
</evidence>
<accession>A0A931B2Y8</accession>
<dbReference type="PANTHER" id="PTHR42305:SF1">
    <property type="entry name" value="MEMBRANE PROTEIN RV1733C-RELATED"/>
    <property type="match status" value="1"/>
</dbReference>
<sequence length="216" mass="22794">MATPAAAPRPSAPAPRRSRLARLGRLVSLVGLVDLARGLPGRPSVLRRRTDTWRSVLLELRILGVLAALAVGALVGMSVYQQGRAHALEQARNLRPVQARIVSRPSPTGDGGDVAQVTWTASDGTVQQAVTGVPAADGVGDHVGIWLDASGQPVAAPTSVVNIAGTAVLVGLLVTVGAGVVVESAGALARWHLDRRDEETWETEWQVVEPVWSRRR</sequence>
<dbReference type="RefSeq" id="WP_196192182.1">
    <property type="nucleotide sequence ID" value="NZ_JADPRT010000001.1"/>
</dbReference>
<reference evidence="2" key="1">
    <citation type="submission" date="2020-11" db="EMBL/GenBank/DDBJ databases">
        <title>Isolation and identification of active actinomycetes.</title>
        <authorList>
            <person name="Yu B."/>
        </authorList>
    </citation>
    <scope>NUCLEOTIDE SEQUENCE</scope>
    <source>
        <strain evidence="2">NEAU-YB345</strain>
    </source>
</reference>
<dbReference type="EMBL" id="JADPRT010000001">
    <property type="protein sequence ID" value="MBF9067028.1"/>
    <property type="molecule type" value="Genomic_DNA"/>
</dbReference>
<keyword evidence="1" id="KW-1133">Transmembrane helix</keyword>
<keyword evidence="1" id="KW-0812">Transmembrane</keyword>